<organism evidence="1 2">
    <name type="scientific">Desulfovibrio psychrotolerans</name>
    <dbReference type="NCBI Taxonomy" id="415242"/>
    <lineage>
        <taxon>Bacteria</taxon>
        <taxon>Pseudomonadati</taxon>
        <taxon>Thermodesulfobacteriota</taxon>
        <taxon>Desulfovibrionia</taxon>
        <taxon>Desulfovibrionales</taxon>
        <taxon>Desulfovibrionaceae</taxon>
        <taxon>Desulfovibrio</taxon>
    </lineage>
</organism>
<evidence type="ECO:0000313" key="2">
    <source>
        <dbReference type="Proteomes" id="UP000503820"/>
    </source>
</evidence>
<keyword evidence="2" id="KW-1185">Reference proteome</keyword>
<dbReference type="AlphaFoldDB" id="A0A7J0BSG7"/>
<reference evidence="1 2" key="1">
    <citation type="submission" date="2020-05" db="EMBL/GenBank/DDBJ databases">
        <title>Draft genome sequence of Desulfovibrio psychrotolerans JS1T.</title>
        <authorList>
            <person name="Ueno A."/>
            <person name="Tamazawa S."/>
            <person name="Tamamura S."/>
            <person name="Murakami T."/>
            <person name="Kiyama T."/>
            <person name="Inomata H."/>
            <person name="Amano Y."/>
            <person name="Miyakawa K."/>
            <person name="Tamaki H."/>
            <person name="Naganuma T."/>
            <person name="Kaneko K."/>
        </authorList>
    </citation>
    <scope>NUCLEOTIDE SEQUENCE [LARGE SCALE GENOMIC DNA]</scope>
    <source>
        <strain evidence="1 2">JS1</strain>
    </source>
</reference>
<accession>A0A7J0BSG7</accession>
<proteinExistence type="predicted"/>
<protein>
    <submittedName>
        <fullName evidence="1">Uncharacterized protein</fullName>
    </submittedName>
</protein>
<gene>
    <name evidence="1" type="ORF">DSM19430T_06480</name>
</gene>
<name>A0A7J0BSG7_9BACT</name>
<dbReference type="EMBL" id="BLVP01000002">
    <property type="protein sequence ID" value="GFM35964.1"/>
    <property type="molecule type" value="Genomic_DNA"/>
</dbReference>
<sequence>MTMLADLEDRGCHLFLDDTGQMHLEASASVSPEVWDGVVFFVRQNRQAILAELQKSSGENDWVGLGIMLPHPSPRGGICEPAELVRHVSGRYCLQRIDGVLLTVPQQWAIERAADSHPG</sequence>
<dbReference type="Proteomes" id="UP000503820">
    <property type="component" value="Unassembled WGS sequence"/>
</dbReference>
<comment type="caution">
    <text evidence="1">The sequence shown here is derived from an EMBL/GenBank/DDBJ whole genome shotgun (WGS) entry which is preliminary data.</text>
</comment>
<evidence type="ECO:0000313" key="1">
    <source>
        <dbReference type="EMBL" id="GFM35964.1"/>
    </source>
</evidence>